<sequence>MREDGRDVHLRDILHLLQPRGDLAAWELDHGEEGEFWATAIRGHDIDWAQAIAGTGQRLSGAALRARADTLLQVITGEFRAFEGAAAAPWLSVIAFDSSFYAIETEDEAVLALARQHFIW</sequence>
<evidence type="ECO:0000313" key="1">
    <source>
        <dbReference type="EMBL" id="UOK72839.1"/>
    </source>
</evidence>
<dbReference type="KEGG" id="apol:K9D25_09130"/>
<proteinExistence type="predicted"/>
<accession>A0A9E6ZW66</accession>
<gene>
    <name evidence="1" type="ORF">K9D25_09130</name>
</gene>
<dbReference type="RefSeq" id="WP_244450534.1">
    <property type="nucleotide sequence ID" value="NZ_CP083239.1"/>
</dbReference>
<evidence type="ECO:0000313" key="2">
    <source>
        <dbReference type="Proteomes" id="UP000831684"/>
    </source>
</evidence>
<name>A0A9E6ZW66_9HYPH</name>
<protein>
    <submittedName>
        <fullName evidence="1">Uncharacterized protein</fullName>
    </submittedName>
</protein>
<dbReference type="EMBL" id="CP083239">
    <property type="protein sequence ID" value="UOK72839.1"/>
    <property type="molecule type" value="Genomic_DNA"/>
</dbReference>
<reference evidence="1" key="1">
    <citation type="submission" date="2021-09" db="EMBL/GenBank/DDBJ databases">
        <title>Network and meta-omics reveal the key degrader and cooperation patterns in an efficient 1,4-dioxane-degrading microbial community.</title>
        <authorList>
            <person name="Dai C."/>
        </authorList>
    </citation>
    <scope>NUCLEOTIDE SEQUENCE</scope>
    <source>
        <strain evidence="1">ZM13</strain>
    </source>
</reference>
<dbReference type="Proteomes" id="UP000831684">
    <property type="component" value="Chromosome"/>
</dbReference>
<organism evidence="1 2">
    <name type="scientific">Ancylobacter polymorphus</name>
    <dbReference type="NCBI Taxonomy" id="223390"/>
    <lineage>
        <taxon>Bacteria</taxon>
        <taxon>Pseudomonadati</taxon>
        <taxon>Pseudomonadota</taxon>
        <taxon>Alphaproteobacteria</taxon>
        <taxon>Hyphomicrobiales</taxon>
        <taxon>Xanthobacteraceae</taxon>
        <taxon>Ancylobacter</taxon>
    </lineage>
</organism>
<dbReference type="AlphaFoldDB" id="A0A9E6ZW66"/>